<gene>
    <name evidence="2" type="ORF">MYCIT1_LOCUS34381</name>
</gene>
<comment type="caution">
    <text evidence="2">The sequence shown here is derived from an EMBL/GenBank/DDBJ whole genome shotgun (WGS) entry which is preliminary data.</text>
</comment>
<dbReference type="AlphaFoldDB" id="A0AAD2K6Y1"/>
<feature type="region of interest" description="Disordered" evidence="1">
    <location>
        <begin position="120"/>
        <end position="148"/>
    </location>
</feature>
<protein>
    <submittedName>
        <fullName evidence="2">Uncharacterized protein</fullName>
    </submittedName>
</protein>
<dbReference type="EMBL" id="CAVNYO010000455">
    <property type="protein sequence ID" value="CAK5282552.1"/>
    <property type="molecule type" value="Genomic_DNA"/>
</dbReference>
<accession>A0AAD2K6Y1</accession>
<evidence type="ECO:0000256" key="1">
    <source>
        <dbReference type="SAM" id="MobiDB-lite"/>
    </source>
</evidence>
<dbReference type="Proteomes" id="UP001295794">
    <property type="component" value="Unassembled WGS sequence"/>
</dbReference>
<keyword evidence="3" id="KW-1185">Reference proteome</keyword>
<name>A0AAD2K6Y1_9AGAR</name>
<evidence type="ECO:0000313" key="3">
    <source>
        <dbReference type="Proteomes" id="UP001295794"/>
    </source>
</evidence>
<organism evidence="2 3">
    <name type="scientific">Mycena citricolor</name>
    <dbReference type="NCBI Taxonomy" id="2018698"/>
    <lineage>
        <taxon>Eukaryota</taxon>
        <taxon>Fungi</taxon>
        <taxon>Dikarya</taxon>
        <taxon>Basidiomycota</taxon>
        <taxon>Agaricomycotina</taxon>
        <taxon>Agaricomycetes</taxon>
        <taxon>Agaricomycetidae</taxon>
        <taxon>Agaricales</taxon>
        <taxon>Marasmiineae</taxon>
        <taxon>Mycenaceae</taxon>
        <taxon>Mycena</taxon>
    </lineage>
</organism>
<reference evidence="2" key="1">
    <citation type="submission" date="2023-11" db="EMBL/GenBank/DDBJ databases">
        <authorList>
            <person name="De Vega J J."/>
            <person name="De Vega J J."/>
        </authorList>
    </citation>
    <scope>NUCLEOTIDE SEQUENCE</scope>
</reference>
<evidence type="ECO:0000313" key="2">
    <source>
        <dbReference type="EMBL" id="CAK5282552.1"/>
    </source>
</evidence>
<proteinExistence type="predicted"/>
<sequence length="206" mass="22791">MIFSPGKPTTRRPLRKADSDCLMPYAPPAPERWQSLRLFLASIRDANLEPHLPLFHAQGITSANLRIIAHWPHDAIRHAIERLLLGTPVGRDGRPMHGLSAHEAVWLEVEIRALRKEVVLEQPHPHPPRAADLPSRREHTAGLPPQRPRARSFALSWDAGVAGYQRVEDVACAAGCDVGAEVSAPDVAAGDIGDRHGTYLVLEYYE</sequence>